<organism evidence="2 3">
    <name type="scientific">Amylocarpus encephaloides</name>
    <dbReference type="NCBI Taxonomy" id="45428"/>
    <lineage>
        <taxon>Eukaryota</taxon>
        <taxon>Fungi</taxon>
        <taxon>Dikarya</taxon>
        <taxon>Ascomycota</taxon>
        <taxon>Pezizomycotina</taxon>
        <taxon>Leotiomycetes</taxon>
        <taxon>Helotiales</taxon>
        <taxon>Helotiales incertae sedis</taxon>
        <taxon>Amylocarpus</taxon>
    </lineage>
</organism>
<protein>
    <submittedName>
        <fullName evidence="2">Uncharacterized protein</fullName>
    </submittedName>
</protein>
<dbReference type="EMBL" id="MU251372">
    <property type="protein sequence ID" value="KAG9238303.1"/>
    <property type="molecule type" value="Genomic_DNA"/>
</dbReference>
<proteinExistence type="predicted"/>
<feature type="region of interest" description="Disordered" evidence="1">
    <location>
        <begin position="1"/>
        <end position="84"/>
    </location>
</feature>
<feature type="compositionally biased region" description="Basic and acidic residues" evidence="1">
    <location>
        <begin position="16"/>
        <end position="29"/>
    </location>
</feature>
<evidence type="ECO:0000313" key="2">
    <source>
        <dbReference type="EMBL" id="KAG9238303.1"/>
    </source>
</evidence>
<dbReference type="AlphaFoldDB" id="A0A9P8C8Y8"/>
<accession>A0A9P8C8Y8</accession>
<reference evidence="2" key="1">
    <citation type="journal article" date="2021" name="IMA Fungus">
        <title>Genomic characterization of three marine fungi, including Emericellopsis atlantica sp. nov. with signatures of a generalist lifestyle and marine biomass degradation.</title>
        <authorList>
            <person name="Hagestad O.C."/>
            <person name="Hou L."/>
            <person name="Andersen J.H."/>
            <person name="Hansen E.H."/>
            <person name="Altermark B."/>
            <person name="Li C."/>
            <person name="Kuhnert E."/>
            <person name="Cox R.J."/>
            <person name="Crous P.W."/>
            <person name="Spatafora J.W."/>
            <person name="Lail K."/>
            <person name="Amirebrahimi M."/>
            <person name="Lipzen A."/>
            <person name="Pangilinan J."/>
            <person name="Andreopoulos W."/>
            <person name="Hayes R.D."/>
            <person name="Ng V."/>
            <person name="Grigoriev I.V."/>
            <person name="Jackson S.A."/>
            <person name="Sutton T.D.S."/>
            <person name="Dobson A.D.W."/>
            <person name="Rama T."/>
        </authorList>
    </citation>
    <scope>NUCLEOTIDE SEQUENCE</scope>
    <source>
        <strain evidence="2">TRa018bII</strain>
    </source>
</reference>
<name>A0A9P8C8Y8_9HELO</name>
<gene>
    <name evidence="2" type="ORF">BJ875DRAFT_64042</name>
</gene>
<comment type="caution">
    <text evidence="2">The sequence shown here is derived from an EMBL/GenBank/DDBJ whole genome shotgun (WGS) entry which is preliminary data.</text>
</comment>
<keyword evidence="3" id="KW-1185">Reference proteome</keyword>
<sequence length="733" mass="82256">MSEAKKKLLGLFRSRSSAETERPVRESRNHLHNRKAGSTPKKLSPRSRRAASPRSNNDQRRESSTVSSQLPSALTVWPPEGMSRDAEISQGKAMELIVTGAPVFRGVRRNIPHATEEYYNLYAVCEGNGEAGSDRGDPFHPAYGVCSFRLQGPEPAKDPWETLEQPSLSFCYGYRPGTVTLNYWVGLSGNPSPLIELREPTMKPRDVDLCTILQRLLYLEGGFEEDYEDLMYQNLYKKLLKDPDKYLSPHKGMEKQIADLIIILSRREWIDFSKPENQVVAKFFANAAYTDHGRYKIFFHQLLLSMELDLRIHSKQHSEEAKGQLLSQLPPCIAWDLALARKWRECMSIEKFETGNDPEQIKFRLRVKKSQVKTIRKFSRAMKWPNLARVDEVLRERAPSEKRLEDRSSDAMSYFTGMILPGPTLPWLIMNTLIDCDDDVSAEALSALTHMHPSSGFQYKGTTYWSSATTVGKILAPTCKTIAGWTGPALPTQNLKHTAIARIRQRRPKQLLTINDAKTMMERSDPLGAPSQFYPVSEYELVLPDLDDTLDTVRVETLALKAVQTGPAPREAIEGRPLTYDAAVTFAIDGQSWPLRLSYDVNFIATCPCSRGPHVLFWDYVYKTVRVADILTIKDWGRAPNTSSSVGSKAASGSGLGAKVEESVDSEKVLVIEAFGVSDNEVLARAWCSHWGLNAVVADIEKTCMACAIREAYAACVNVAILVQGMHDKDDSR</sequence>
<evidence type="ECO:0000256" key="1">
    <source>
        <dbReference type="SAM" id="MobiDB-lite"/>
    </source>
</evidence>
<dbReference type="PANTHER" id="PTHR42345">
    <property type="entry name" value="TPR_REGION DOMAIN-CONTAINING PROTEIN"/>
    <property type="match status" value="1"/>
</dbReference>
<dbReference type="OrthoDB" id="6493944at2759"/>
<evidence type="ECO:0000313" key="3">
    <source>
        <dbReference type="Proteomes" id="UP000824998"/>
    </source>
</evidence>
<dbReference type="PANTHER" id="PTHR42345:SF1">
    <property type="entry name" value="VTC DOMAIN-CONTAINING PROTEIN"/>
    <property type="match status" value="1"/>
</dbReference>
<dbReference type="Proteomes" id="UP000824998">
    <property type="component" value="Unassembled WGS sequence"/>
</dbReference>